<dbReference type="GO" id="GO:0003700">
    <property type="term" value="F:DNA-binding transcription factor activity"/>
    <property type="evidence" value="ECO:0007669"/>
    <property type="project" value="TreeGrafter"/>
</dbReference>
<gene>
    <name evidence="4" type="ORF">BN1012_Phect2903</name>
</gene>
<dbReference type="Gene3D" id="1.10.357.10">
    <property type="entry name" value="Tetracycline Repressor, domain 2"/>
    <property type="match status" value="1"/>
</dbReference>
<dbReference type="KEGG" id="pect:BN1012_Phect2903"/>
<protein>
    <submittedName>
        <fullName evidence="4">Transcriptional regulator, TetR family</fullName>
    </submittedName>
</protein>
<evidence type="ECO:0000256" key="1">
    <source>
        <dbReference type="ARBA" id="ARBA00023125"/>
    </source>
</evidence>
<dbReference type="PANTHER" id="PTHR30055">
    <property type="entry name" value="HTH-TYPE TRANSCRIPTIONAL REGULATOR RUTR"/>
    <property type="match status" value="1"/>
</dbReference>
<dbReference type="InterPro" id="IPR023772">
    <property type="entry name" value="DNA-bd_HTH_TetR-type_CS"/>
</dbReference>
<dbReference type="InterPro" id="IPR009057">
    <property type="entry name" value="Homeodomain-like_sf"/>
</dbReference>
<dbReference type="Pfam" id="PF00440">
    <property type="entry name" value="TetR_N"/>
    <property type="match status" value="1"/>
</dbReference>
<name>X5MNA6_9HYPH</name>
<dbReference type="InterPro" id="IPR050109">
    <property type="entry name" value="HTH-type_TetR-like_transc_reg"/>
</dbReference>
<dbReference type="PROSITE" id="PS01081">
    <property type="entry name" value="HTH_TETR_1"/>
    <property type="match status" value="1"/>
</dbReference>
<evidence type="ECO:0000259" key="3">
    <source>
        <dbReference type="PROSITE" id="PS50977"/>
    </source>
</evidence>
<sequence length="177" mass="20297">MGYADTSLTRIQERAGLSRGALTHHFPTKEDLIAATLDMLLGRSVMTGKRVERAAWSKLPDEDARVRAHLKWLWERLVRTPEGRSLMEILMAARTDKALGKRTAKSLIEWDARMGTAIIEVYESPDLDDADVVTLWAICRVFMRGMLAHERFTRNRAEETLIVDRFIELIAPHLKLR</sequence>
<dbReference type="HOGENOM" id="CLU_069356_18_2_5"/>
<feature type="DNA-binding region" description="H-T-H motif" evidence="2">
    <location>
        <begin position="7"/>
        <end position="26"/>
    </location>
</feature>
<dbReference type="PATRIC" id="fig|1458461.3.peg.2909"/>
<evidence type="ECO:0000313" key="4">
    <source>
        <dbReference type="EMBL" id="CDO61115.1"/>
    </source>
</evidence>
<organism evidence="4 5">
    <name type="scientific">Candidatus Phaeomarinibacter ectocarpi</name>
    <dbReference type="NCBI Taxonomy" id="1458461"/>
    <lineage>
        <taxon>Bacteria</taxon>
        <taxon>Pseudomonadati</taxon>
        <taxon>Pseudomonadota</taxon>
        <taxon>Alphaproteobacteria</taxon>
        <taxon>Hyphomicrobiales</taxon>
        <taxon>Parvibaculaceae</taxon>
        <taxon>Candidatus Phaeomarinibacter</taxon>
    </lineage>
</organism>
<dbReference type="InterPro" id="IPR001647">
    <property type="entry name" value="HTH_TetR"/>
</dbReference>
<dbReference type="AlphaFoldDB" id="X5MNA6"/>
<dbReference type="PROSITE" id="PS50977">
    <property type="entry name" value="HTH_TETR_2"/>
    <property type="match status" value="1"/>
</dbReference>
<reference evidence="4 5" key="1">
    <citation type="journal article" date="2014" name="Front. Genet.">
        <title>Genome and metabolic network of "Candidatus Phaeomarinobacter ectocarpi" Ec32, a new candidate genus of Alphaproteobacteria frequently associated with brown algae.</title>
        <authorList>
            <person name="Dittami S.M."/>
            <person name="Barbeyron T."/>
            <person name="Boyen C."/>
            <person name="Cambefort J."/>
            <person name="Collet G."/>
            <person name="Delage L."/>
            <person name="Gobet A."/>
            <person name="Groisillier A."/>
            <person name="Leblanc C."/>
            <person name="Michel G."/>
            <person name="Scornet D."/>
            <person name="Siegel A."/>
            <person name="Tapia J.E."/>
            <person name="Tonon T."/>
        </authorList>
    </citation>
    <scope>NUCLEOTIDE SEQUENCE [LARGE SCALE GENOMIC DNA]</scope>
    <source>
        <strain evidence="4 5">Ec32</strain>
    </source>
</reference>
<dbReference type="STRING" id="1458461.BN1012_Phect2903"/>
<dbReference type="EMBL" id="HG966617">
    <property type="protein sequence ID" value="CDO61115.1"/>
    <property type="molecule type" value="Genomic_DNA"/>
</dbReference>
<dbReference type="SUPFAM" id="SSF46689">
    <property type="entry name" value="Homeodomain-like"/>
    <property type="match status" value="1"/>
</dbReference>
<feature type="domain" description="HTH tetR-type" evidence="3">
    <location>
        <begin position="1"/>
        <end position="44"/>
    </location>
</feature>
<evidence type="ECO:0000313" key="5">
    <source>
        <dbReference type="Proteomes" id="UP000032160"/>
    </source>
</evidence>
<accession>X5MNA6</accession>
<evidence type="ECO:0000256" key="2">
    <source>
        <dbReference type="PROSITE-ProRule" id="PRU00335"/>
    </source>
</evidence>
<keyword evidence="1 2" id="KW-0238">DNA-binding</keyword>
<dbReference type="Proteomes" id="UP000032160">
    <property type="component" value="Chromosome I"/>
</dbReference>
<proteinExistence type="predicted"/>
<dbReference type="GO" id="GO:0000976">
    <property type="term" value="F:transcription cis-regulatory region binding"/>
    <property type="evidence" value="ECO:0007669"/>
    <property type="project" value="TreeGrafter"/>
</dbReference>
<dbReference type="PANTHER" id="PTHR30055:SF235">
    <property type="entry name" value="TRANSCRIPTIONAL REGULATORY PROTEIN"/>
    <property type="match status" value="1"/>
</dbReference>
<keyword evidence="5" id="KW-1185">Reference proteome</keyword>